<sequence length="179" mass="20396">MYGTCWEDGLQVAVCHQTPSTSSNKAYYRNGHYCHNKRSTTLLPACLAVVKHAFRLEGIIPVIIVSIITVRPGIYRIFPYGLQLKQPYPILKSLLKQKEGAFGTDLMILSSGQMTRRHLSCHHLSKFPHHTSRRYFATKYDLTCNKPHTQWNRVSNLEPSDPEAEMLTLGHPSEGNWCV</sequence>
<comment type="caution">
    <text evidence="1">The sequence shown here is derived from an EMBL/GenBank/DDBJ whole genome shotgun (WGS) entry which is preliminary data.</text>
</comment>
<dbReference type="EMBL" id="BGPR01030708">
    <property type="protein sequence ID" value="GBO03401.1"/>
    <property type="molecule type" value="Genomic_DNA"/>
</dbReference>
<reference evidence="1 2" key="1">
    <citation type="journal article" date="2019" name="Sci. Rep.">
        <title>Orb-weaving spider Araneus ventricosus genome elucidates the spidroin gene catalogue.</title>
        <authorList>
            <person name="Kono N."/>
            <person name="Nakamura H."/>
            <person name="Ohtoshi R."/>
            <person name="Moran D.A.P."/>
            <person name="Shinohara A."/>
            <person name="Yoshida Y."/>
            <person name="Fujiwara M."/>
            <person name="Mori M."/>
            <person name="Tomita M."/>
            <person name="Arakawa K."/>
        </authorList>
    </citation>
    <scope>NUCLEOTIDE SEQUENCE [LARGE SCALE GENOMIC DNA]</scope>
</reference>
<name>A0A4Y2TTH8_ARAVE</name>
<evidence type="ECO:0000313" key="2">
    <source>
        <dbReference type="Proteomes" id="UP000499080"/>
    </source>
</evidence>
<accession>A0A4Y2TTH8</accession>
<dbReference type="Proteomes" id="UP000499080">
    <property type="component" value="Unassembled WGS sequence"/>
</dbReference>
<dbReference type="AlphaFoldDB" id="A0A4Y2TTH8"/>
<gene>
    <name evidence="1" type="ORF">AVEN_266606_1</name>
</gene>
<keyword evidence="2" id="KW-1185">Reference proteome</keyword>
<protein>
    <submittedName>
        <fullName evidence="1">Uncharacterized protein</fullName>
    </submittedName>
</protein>
<proteinExistence type="predicted"/>
<evidence type="ECO:0000313" key="1">
    <source>
        <dbReference type="EMBL" id="GBO03401.1"/>
    </source>
</evidence>
<organism evidence="1 2">
    <name type="scientific">Araneus ventricosus</name>
    <name type="common">Orbweaver spider</name>
    <name type="synonym">Epeira ventricosa</name>
    <dbReference type="NCBI Taxonomy" id="182803"/>
    <lineage>
        <taxon>Eukaryota</taxon>
        <taxon>Metazoa</taxon>
        <taxon>Ecdysozoa</taxon>
        <taxon>Arthropoda</taxon>
        <taxon>Chelicerata</taxon>
        <taxon>Arachnida</taxon>
        <taxon>Araneae</taxon>
        <taxon>Araneomorphae</taxon>
        <taxon>Entelegynae</taxon>
        <taxon>Araneoidea</taxon>
        <taxon>Araneidae</taxon>
        <taxon>Araneus</taxon>
    </lineage>
</organism>